<organism evidence="2 3">
    <name type="scientific">Acanthoscelides obtectus</name>
    <name type="common">Bean weevil</name>
    <name type="synonym">Bruchus obtectus</name>
    <dbReference type="NCBI Taxonomy" id="200917"/>
    <lineage>
        <taxon>Eukaryota</taxon>
        <taxon>Metazoa</taxon>
        <taxon>Ecdysozoa</taxon>
        <taxon>Arthropoda</taxon>
        <taxon>Hexapoda</taxon>
        <taxon>Insecta</taxon>
        <taxon>Pterygota</taxon>
        <taxon>Neoptera</taxon>
        <taxon>Endopterygota</taxon>
        <taxon>Coleoptera</taxon>
        <taxon>Polyphaga</taxon>
        <taxon>Cucujiformia</taxon>
        <taxon>Chrysomeloidea</taxon>
        <taxon>Chrysomelidae</taxon>
        <taxon>Bruchinae</taxon>
        <taxon>Bruchini</taxon>
        <taxon>Acanthoscelides</taxon>
    </lineage>
</organism>
<dbReference type="EMBL" id="CAKOFQ010006828">
    <property type="protein sequence ID" value="CAH1974719.1"/>
    <property type="molecule type" value="Genomic_DNA"/>
</dbReference>
<gene>
    <name evidence="2" type="ORF">ACAOBT_LOCUS11248</name>
</gene>
<reference evidence="2" key="1">
    <citation type="submission" date="2022-03" db="EMBL/GenBank/DDBJ databases">
        <authorList>
            <person name="Sayadi A."/>
        </authorList>
    </citation>
    <scope>NUCLEOTIDE SEQUENCE</scope>
</reference>
<keyword evidence="3" id="KW-1185">Reference proteome</keyword>
<evidence type="ECO:0000256" key="1">
    <source>
        <dbReference type="SAM" id="MobiDB-lite"/>
    </source>
</evidence>
<name>A0A9P0KFR9_ACAOB</name>
<dbReference type="Proteomes" id="UP001152888">
    <property type="component" value="Unassembled WGS sequence"/>
</dbReference>
<accession>A0A9P0KFR9</accession>
<evidence type="ECO:0000313" key="2">
    <source>
        <dbReference type="EMBL" id="CAH1974719.1"/>
    </source>
</evidence>
<evidence type="ECO:0000313" key="3">
    <source>
        <dbReference type="Proteomes" id="UP001152888"/>
    </source>
</evidence>
<protein>
    <submittedName>
        <fullName evidence="2">Uncharacterized protein</fullName>
    </submittedName>
</protein>
<feature type="compositionally biased region" description="Low complexity" evidence="1">
    <location>
        <begin position="13"/>
        <end position="23"/>
    </location>
</feature>
<proteinExistence type="predicted"/>
<dbReference type="AlphaFoldDB" id="A0A9P0KFR9"/>
<comment type="caution">
    <text evidence="2">The sequence shown here is derived from an EMBL/GenBank/DDBJ whole genome shotgun (WGS) entry which is preliminary data.</text>
</comment>
<feature type="region of interest" description="Disordered" evidence="1">
    <location>
        <begin position="1"/>
        <end position="35"/>
    </location>
</feature>
<sequence>MHEVCKPADVILNSSKSMPNSKKSSGERVGCFSRDRARVRRPLNLMGLDQPLMKRKGNKIMNQNA</sequence>